<reference evidence="2 3" key="1">
    <citation type="submission" date="2024-06" db="EMBL/GenBank/DDBJ databases">
        <title>The Natural Products Discovery Center: Release of the First 8490 Sequenced Strains for Exploring Actinobacteria Biosynthetic Diversity.</title>
        <authorList>
            <person name="Kalkreuter E."/>
            <person name="Kautsar S.A."/>
            <person name="Yang D."/>
            <person name="Bader C.D."/>
            <person name="Teijaro C.N."/>
            <person name="Fluegel L."/>
            <person name="Davis C.M."/>
            <person name="Simpson J.R."/>
            <person name="Lauterbach L."/>
            <person name="Steele A.D."/>
            <person name="Gui C."/>
            <person name="Meng S."/>
            <person name="Li G."/>
            <person name="Viehrig K."/>
            <person name="Ye F."/>
            <person name="Su P."/>
            <person name="Kiefer A.F."/>
            <person name="Nichols A."/>
            <person name="Cepeda A.J."/>
            <person name="Yan W."/>
            <person name="Fan B."/>
            <person name="Jiang Y."/>
            <person name="Adhikari A."/>
            <person name="Zheng C.-J."/>
            <person name="Schuster L."/>
            <person name="Cowan T.M."/>
            <person name="Smanski M.J."/>
            <person name="Chevrette M.G."/>
            <person name="De Carvalho L.P.S."/>
            <person name="Shen B."/>
        </authorList>
    </citation>
    <scope>NUCLEOTIDE SEQUENCE [LARGE SCALE GENOMIC DNA]</scope>
    <source>
        <strain evidence="2 3">NPDC000634</strain>
    </source>
</reference>
<dbReference type="Pfam" id="PF18593">
    <property type="entry name" value="CdiI_2"/>
    <property type="match status" value="1"/>
</dbReference>
<protein>
    <submittedName>
        <fullName evidence="2">Contact-dependent growth inhibition system immunity protein</fullName>
    </submittedName>
</protein>
<evidence type="ECO:0000259" key="1">
    <source>
        <dbReference type="Pfam" id="PF18593"/>
    </source>
</evidence>
<dbReference type="EMBL" id="JBEPCU010000086">
    <property type="protein sequence ID" value="MER6977020.1"/>
    <property type="molecule type" value="Genomic_DNA"/>
</dbReference>
<dbReference type="RefSeq" id="WP_244217465.1">
    <property type="nucleotide sequence ID" value="NZ_MUBM01000279.1"/>
</dbReference>
<dbReference type="InterPro" id="IPR041129">
    <property type="entry name" value="CdiI_2"/>
</dbReference>
<evidence type="ECO:0000313" key="3">
    <source>
        <dbReference type="Proteomes" id="UP001458415"/>
    </source>
</evidence>
<name>A0ABV1VYK4_9ACTN</name>
<feature type="domain" description="CdiI immunity protein" evidence="1">
    <location>
        <begin position="131"/>
        <end position="218"/>
    </location>
</feature>
<sequence length="229" mass="26087">MTHHYPEGFLDRDERFPALHEMLDSYAFSGNSFTDTPDEPGVALKAYVRQAMRTPGTLDALIAEIDDLLRVGLFNDEIADDVDLLPHVEPPAGRTVEQCLATIRSHLERIRTSGVWEQAQLPQTDWEWRKQFPELSSLLGGYFHQDYPRFYGSHREALDDYLDGNPKEYLAEAAQELSNFLSRVSSDKELEHAAETLGLMVYPPDGVSLRQWLTDIRGIITHRLRSNAS</sequence>
<comment type="caution">
    <text evidence="2">The sequence shown here is derived from an EMBL/GenBank/DDBJ whole genome shotgun (WGS) entry which is preliminary data.</text>
</comment>
<proteinExistence type="predicted"/>
<evidence type="ECO:0000313" key="2">
    <source>
        <dbReference type="EMBL" id="MER6977020.1"/>
    </source>
</evidence>
<organism evidence="2 3">
    <name type="scientific">Streptomyces carpinensis</name>
    <dbReference type="NCBI Taxonomy" id="66369"/>
    <lineage>
        <taxon>Bacteria</taxon>
        <taxon>Bacillati</taxon>
        <taxon>Actinomycetota</taxon>
        <taxon>Actinomycetes</taxon>
        <taxon>Kitasatosporales</taxon>
        <taxon>Streptomycetaceae</taxon>
        <taxon>Streptomyces</taxon>
    </lineage>
</organism>
<keyword evidence="3" id="KW-1185">Reference proteome</keyword>
<accession>A0ABV1VYK4</accession>
<dbReference type="Proteomes" id="UP001458415">
    <property type="component" value="Unassembled WGS sequence"/>
</dbReference>
<gene>
    <name evidence="2" type="ORF">ABT317_08290</name>
</gene>